<name>A0A8H7NAU4_BIOOC</name>
<reference evidence="1" key="1">
    <citation type="submission" date="2020-10" db="EMBL/GenBank/DDBJ databases">
        <title>High-Quality Genome Resource of Clonostachys rosea strain S41 by Oxford Nanopore Long-Read Sequencing.</title>
        <authorList>
            <person name="Wang H."/>
        </authorList>
    </citation>
    <scope>NUCLEOTIDE SEQUENCE</scope>
    <source>
        <strain evidence="1">S41</strain>
    </source>
</reference>
<comment type="caution">
    <text evidence="1">The sequence shown here is derived from an EMBL/GenBank/DDBJ whole genome shotgun (WGS) entry which is preliminary data.</text>
</comment>
<evidence type="ECO:0000313" key="1">
    <source>
        <dbReference type="EMBL" id="KAF9752240.1"/>
    </source>
</evidence>
<proteinExistence type="predicted"/>
<dbReference type="EMBL" id="JADCTT010000005">
    <property type="protein sequence ID" value="KAF9752240.1"/>
    <property type="molecule type" value="Genomic_DNA"/>
</dbReference>
<accession>A0A8H7NAU4</accession>
<organism evidence="1 2">
    <name type="scientific">Bionectria ochroleuca</name>
    <name type="common">Gliocladium roseum</name>
    <dbReference type="NCBI Taxonomy" id="29856"/>
    <lineage>
        <taxon>Eukaryota</taxon>
        <taxon>Fungi</taxon>
        <taxon>Dikarya</taxon>
        <taxon>Ascomycota</taxon>
        <taxon>Pezizomycotina</taxon>
        <taxon>Sordariomycetes</taxon>
        <taxon>Hypocreomycetidae</taxon>
        <taxon>Hypocreales</taxon>
        <taxon>Bionectriaceae</taxon>
        <taxon>Clonostachys</taxon>
    </lineage>
</organism>
<protein>
    <submittedName>
        <fullName evidence="1">Uncharacterized protein</fullName>
    </submittedName>
</protein>
<gene>
    <name evidence="1" type="ORF">IM811_014034</name>
</gene>
<evidence type="ECO:0000313" key="2">
    <source>
        <dbReference type="Proteomes" id="UP000616885"/>
    </source>
</evidence>
<dbReference type="Proteomes" id="UP000616885">
    <property type="component" value="Unassembled WGS sequence"/>
</dbReference>
<sequence>MNFNHVLGSVPAFWSYDGIKSSFAFFSEDSVFMQTPGLVKPASPTMWAQCIPAERRHYLNIAIILGRFCYSGIRIKAPANQLILLSYLFQQVMRSYRANDLLRTITT</sequence>
<dbReference type="AlphaFoldDB" id="A0A8H7NAU4"/>